<feature type="region of interest" description="Disordered" evidence="8">
    <location>
        <begin position="233"/>
        <end position="282"/>
    </location>
</feature>
<feature type="compositionally biased region" description="Basic and acidic residues" evidence="8">
    <location>
        <begin position="59"/>
        <end position="70"/>
    </location>
</feature>
<feature type="domain" description="Kinesin motor" evidence="9">
    <location>
        <begin position="654"/>
        <end position="987"/>
    </location>
</feature>
<accession>A0ABR4PNZ4</accession>
<evidence type="ECO:0000259" key="9">
    <source>
        <dbReference type="PROSITE" id="PS50067"/>
    </source>
</evidence>
<dbReference type="Gene3D" id="3.40.850.10">
    <property type="entry name" value="Kinesin motor domain"/>
    <property type="match status" value="1"/>
</dbReference>
<organism evidence="10 11">
    <name type="scientific">Phlyctema vagabunda</name>
    <dbReference type="NCBI Taxonomy" id="108571"/>
    <lineage>
        <taxon>Eukaryota</taxon>
        <taxon>Fungi</taxon>
        <taxon>Dikarya</taxon>
        <taxon>Ascomycota</taxon>
        <taxon>Pezizomycotina</taxon>
        <taxon>Leotiomycetes</taxon>
        <taxon>Helotiales</taxon>
        <taxon>Dermateaceae</taxon>
        <taxon>Phlyctema</taxon>
    </lineage>
</organism>
<feature type="coiled-coil region" evidence="7">
    <location>
        <begin position="398"/>
        <end position="559"/>
    </location>
</feature>
<keyword evidence="11" id="KW-1185">Reference proteome</keyword>
<feature type="region of interest" description="Disordered" evidence="8">
    <location>
        <begin position="136"/>
        <end position="169"/>
    </location>
</feature>
<dbReference type="Pfam" id="PF00225">
    <property type="entry name" value="Kinesin"/>
    <property type="match status" value="1"/>
</dbReference>
<evidence type="ECO:0000256" key="6">
    <source>
        <dbReference type="PROSITE-ProRule" id="PRU00283"/>
    </source>
</evidence>
<feature type="compositionally biased region" description="Polar residues" evidence="8">
    <location>
        <begin position="136"/>
        <end position="159"/>
    </location>
</feature>
<sequence length="1006" mass="112372">MDCAEENSFRKSQLRPPSRIKSPGRPLSEVPEAQSNARSSAIPKPGMKRPQQPSFTNPEAKRKALSEKSRVTLVDQAGEYKPQIPTAASARPVVKGTSLVGNQTNTQSHKMGSAISAGGAIVSTATKPLATLHRYQQSFSRSTSAKPVNSAPKSRSMTAMENHKKQSTIDEEQRLALRQGMQLESSLITPPETEQLFLIRKIRPTQSMQSLNSRPSQGSKREISVSTAMSKLTISDGSPKVSESEHRMNHSARRVRSATPAIHKHSSHKTSISNGSRNLKKGASGDKAMVLFHPAEQSIVAPKTPSQIPVLSKSGAVAATPATPCKNSKQSKPSDITPFLTKDSNVPAFDIEWDLKGRLNDMESMYFELKGTMKDSIKDSSLDRNVLEEAVTLYKSQNQTLEEIIKQTTTKSQNVQSELETTRQRLTESAIALDKATREHRDEVDRIRREHRDEVDSLRRDHGNSWDTLMRNHREEIYELERRKKAELEEKVQILENKLESKLEEERNRRLAEIADIERRYALESAIKESTNQQQDLTVQNLRGELNEVKDHLEKERATTGELQNLVATIRADTEQNSAKSSESMEALQKTITNLTAQVNFLESDSKAQSDSFTEMKLQLLEAKKSEEISRQKLIKEETLRRILFNQVQELKGNIRVMCRVRPTFEQDVAITQVAIPDSEKESRQLELTGPEERSAMGTITRKTHAFAFDRVFGPTTQNEEVFNEISQLVQSALDGYNVCIFCYGQTGAGKTHTMSSADGMIPRATKQIYDTATALKDKGWTYSMEGSFVEVYNEELHDLLGSSKDFGKKKHEIRHDDQKKQTTVTGLKSVTLDSPQSVESILKQADANRIVAATKSNERSSRSHSVFILKLIGRNSTTNEICEGTLNLVDLAGSERLKQSGAEGDRMKETQNINKSLSCLGDVIGALGQGKENGHIPYRNSKLTYLLQYSLGGNSKTLMFVMVSPLEQHLKETLTSLKFATKVHNTHIGTAKKTSKTRRRSNSDP</sequence>
<keyword evidence="3 6" id="KW-0547">Nucleotide-binding</keyword>
<feature type="binding site" evidence="6">
    <location>
        <begin position="745"/>
        <end position="752"/>
    </location>
    <ligand>
        <name>ATP</name>
        <dbReference type="ChEBI" id="CHEBI:30616"/>
    </ligand>
</feature>
<dbReference type="PROSITE" id="PS50067">
    <property type="entry name" value="KINESIN_MOTOR_2"/>
    <property type="match status" value="1"/>
</dbReference>
<dbReference type="Proteomes" id="UP001629113">
    <property type="component" value="Unassembled WGS sequence"/>
</dbReference>
<dbReference type="InterPro" id="IPR027640">
    <property type="entry name" value="Kinesin-like_fam"/>
</dbReference>
<keyword evidence="2" id="KW-0493">Microtubule</keyword>
<gene>
    <name evidence="10" type="ORF">PVAG01_04281</name>
</gene>
<proteinExistence type="inferred from homology"/>
<dbReference type="CDD" id="cd01366">
    <property type="entry name" value="KISc_C_terminal"/>
    <property type="match status" value="1"/>
</dbReference>
<dbReference type="SMART" id="SM00129">
    <property type="entry name" value="KISc"/>
    <property type="match status" value="1"/>
</dbReference>
<comment type="similarity">
    <text evidence="1">Belongs to the TRAFAC class myosin-kinesin ATPase superfamily. Kinesin family. KIN-14 subfamily.</text>
</comment>
<feature type="compositionally biased region" description="Basic residues" evidence="8">
    <location>
        <begin position="249"/>
        <end position="268"/>
    </location>
</feature>
<dbReference type="PANTHER" id="PTHR47972">
    <property type="entry name" value="KINESIN-LIKE PROTEIN KLP-3"/>
    <property type="match status" value="1"/>
</dbReference>
<evidence type="ECO:0000256" key="7">
    <source>
        <dbReference type="SAM" id="Coils"/>
    </source>
</evidence>
<dbReference type="InterPro" id="IPR019821">
    <property type="entry name" value="Kinesin_motor_CS"/>
</dbReference>
<name>A0ABR4PNZ4_9HELO</name>
<dbReference type="InterPro" id="IPR001752">
    <property type="entry name" value="Kinesin_motor_dom"/>
</dbReference>
<comment type="caution">
    <text evidence="10">The sequence shown here is derived from an EMBL/GenBank/DDBJ whole genome shotgun (WGS) entry which is preliminary data.</text>
</comment>
<evidence type="ECO:0000256" key="5">
    <source>
        <dbReference type="ARBA" id="ARBA00023175"/>
    </source>
</evidence>
<keyword evidence="4 6" id="KW-0067">ATP-binding</keyword>
<dbReference type="PROSITE" id="PS00411">
    <property type="entry name" value="KINESIN_MOTOR_1"/>
    <property type="match status" value="1"/>
</dbReference>
<evidence type="ECO:0000256" key="8">
    <source>
        <dbReference type="SAM" id="MobiDB-lite"/>
    </source>
</evidence>
<dbReference type="PRINTS" id="PR00380">
    <property type="entry name" value="KINESINHEAVY"/>
</dbReference>
<dbReference type="PANTHER" id="PTHR47972:SF45">
    <property type="entry name" value="PROTEIN CLARET SEGREGATIONAL"/>
    <property type="match status" value="1"/>
</dbReference>
<dbReference type="InterPro" id="IPR027417">
    <property type="entry name" value="P-loop_NTPase"/>
</dbReference>
<protein>
    <submittedName>
        <fullName evidence="10">Kinesin-like protein klpA</fullName>
    </submittedName>
</protein>
<keyword evidence="5 6" id="KW-0505">Motor protein</keyword>
<evidence type="ECO:0000313" key="11">
    <source>
        <dbReference type="Proteomes" id="UP001629113"/>
    </source>
</evidence>
<evidence type="ECO:0000256" key="3">
    <source>
        <dbReference type="ARBA" id="ARBA00022741"/>
    </source>
</evidence>
<feature type="region of interest" description="Disordered" evidence="8">
    <location>
        <begin position="1"/>
        <end position="70"/>
    </location>
</feature>
<evidence type="ECO:0000256" key="1">
    <source>
        <dbReference type="ARBA" id="ARBA00010899"/>
    </source>
</evidence>
<dbReference type="SUPFAM" id="SSF52540">
    <property type="entry name" value="P-loop containing nucleoside triphosphate hydrolases"/>
    <property type="match status" value="1"/>
</dbReference>
<dbReference type="InterPro" id="IPR036961">
    <property type="entry name" value="Kinesin_motor_dom_sf"/>
</dbReference>
<dbReference type="EMBL" id="JBFCZG010000003">
    <property type="protein sequence ID" value="KAL3425000.1"/>
    <property type="molecule type" value="Genomic_DNA"/>
</dbReference>
<reference evidence="10 11" key="1">
    <citation type="submission" date="2024-06" db="EMBL/GenBank/DDBJ databases">
        <title>Complete genome of Phlyctema vagabunda strain 19-DSS-EL-015.</title>
        <authorList>
            <person name="Fiorenzani C."/>
        </authorList>
    </citation>
    <scope>NUCLEOTIDE SEQUENCE [LARGE SCALE GENOMIC DNA]</scope>
    <source>
        <strain evidence="10 11">19-DSS-EL-015</strain>
    </source>
</reference>
<evidence type="ECO:0000256" key="2">
    <source>
        <dbReference type="ARBA" id="ARBA00022701"/>
    </source>
</evidence>
<evidence type="ECO:0000313" key="10">
    <source>
        <dbReference type="EMBL" id="KAL3425000.1"/>
    </source>
</evidence>
<evidence type="ECO:0000256" key="4">
    <source>
        <dbReference type="ARBA" id="ARBA00022840"/>
    </source>
</evidence>
<keyword evidence="7" id="KW-0175">Coiled coil</keyword>